<organism evidence="9 10">
    <name type="scientific">Stylophora pistillata</name>
    <name type="common">Smooth cauliflower coral</name>
    <dbReference type="NCBI Taxonomy" id="50429"/>
    <lineage>
        <taxon>Eukaryota</taxon>
        <taxon>Metazoa</taxon>
        <taxon>Cnidaria</taxon>
        <taxon>Anthozoa</taxon>
        <taxon>Hexacorallia</taxon>
        <taxon>Scleractinia</taxon>
        <taxon>Astrocoeniina</taxon>
        <taxon>Pocilloporidae</taxon>
        <taxon>Stylophora</taxon>
    </lineage>
</organism>
<dbReference type="Proteomes" id="UP000225706">
    <property type="component" value="Unassembled WGS sequence"/>
</dbReference>
<dbReference type="GO" id="GO:0031297">
    <property type="term" value="P:replication fork processing"/>
    <property type="evidence" value="ECO:0007669"/>
    <property type="project" value="UniProtKB-UniRule"/>
</dbReference>
<keyword evidence="10" id="KW-1185">Reference proteome</keyword>
<comment type="similarity">
    <text evidence="2 6">Belongs to the CSM3 family.</text>
</comment>
<dbReference type="PANTHER" id="PTHR13220">
    <property type="entry name" value="TIMELESS INTERACTING-RELATED"/>
    <property type="match status" value="1"/>
</dbReference>
<reference evidence="10" key="1">
    <citation type="journal article" date="2017" name="bioRxiv">
        <title>Comparative analysis of the genomes of Stylophora pistillata and Acropora digitifera provides evidence for extensive differences between species of corals.</title>
        <authorList>
            <person name="Voolstra C.R."/>
            <person name="Li Y."/>
            <person name="Liew Y.J."/>
            <person name="Baumgarten S."/>
            <person name="Zoccola D."/>
            <person name="Flot J.-F."/>
            <person name="Tambutte S."/>
            <person name="Allemand D."/>
            <person name="Aranda M."/>
        </authorList>
    </citation>
    <scope>NUCLEOTIDE SEQUENCE [LARGE SCALE GENOMIC DNA]</scope>
</reference>
<evidence type="ECO:0000256" key="6">
    <source>
        <dbReference type="RuleBase" id="RU366049"/>
    </source>
</evidence>
<keyword evidence="4 6" id="KW-0539">Nucleus</keyword>
<evidence type="ECO:0000256" key="2">
    <source>
        <dbReference type="ARBA" id="ARBA00006075"/>
    </source>
</evidence>
<dbReference type="GO" id="GO:0000076">
    <property type="term" value="P:DNA replication checkpoint signaling"/>
    <property type="evidence" value="ECO:0007669"/>
    <property type="project" value="UniProtKB-UniRule"/>
</dbReference>
<feature type="compositionally biased region" description="Polar residues" evidence="7">
    <location>
        <begin position="412"/>
        <end position="426"/>
    </location>
</feature>
<evidence type="ECO:0000256" key="1">
    <source>
        <dbReference type="ARBA" id="ARBA00004123"/>
    </source>
</evidence>
<comment type="function">
    <text evidence="6">Plays an important role in the control of DNA replication and the maintenance of replication fork stability.</text>
</comment>
<feature type="region of interest" description="Disordered" evidence="7">
    <location>
        <begin position="385"/>
        <end position="436"/>
    </location>
</feature>
<evidence type="ECO:0000256" key="7">
    <source>
        <dbReference type="SAM" id="MobiDB-lite"/>
    </source>
</evidence>
<feature type="region of interest" description="Disordered" evidence="7">
    <location>
        <begin position="1"/>
        <end position="78"/>
    </location>
</feature>
<gene>
    <name evidence="9" type="primary">Tipin</name>
    <name evidence="9" type="ORF">AWC38_SpisGene12722</name>
</gene>
<evidence type="ECO:0000256" key="3">
    <source>
        <dbReference type="ARBA" id="ARBA00022763"/>
    </source>
</evidence>
<feature type="compositionally biased region" description="Basic and acidic residues" evidence="7">
    <location>
        <begin position="165"/>
        <end position="174"/>
    </location>
</feature>
<dbReference type="GO" id="GO:0003677">
    <property type="term" value="F:DNA binding"/>
    <property type="evidence" value="ECO:0007669"/>
    <property type="project" value="TreeGrafter"/>
</dbReference>
<dbReference type="OrthoDB" id="437078at2759"/>
<dbReference type="PANTHER" id="PTHR13220:SF11">
    <property type="entry name" value="TIMELESS-INTERACTING PROTEIN"/>
    <property type="match status" value="1"/>
</dbReference>
<dbReference type="STRING" id="50429.A0A2B4RYR1"/>
<evidence type="ECO:0000313" key="10">
    <source>
        <dbReference type="Proteomes" id="UP000225706"/>
    </source>
</evidence>
<evidence type="ECO:0000259" key="8">
    <source>
        <dbReference type="Pfam" id="PF07962"/>
    </source>
</evidence>
<keyword evidence="3 6" id="KW-0227">DNA damage</keyword>
<feature type="region of interest" description="Disordered" evidence="7">
    <location>
        <begin position="165"/>
        <end position="191"/>
    </location>
</feature>
<evidence type="ECO:0000256" key="4">
    <source>
        <dbReference type="ARBA" id="ARBA00023242"/>
    </source>
</evidence>
<protein>
    <recommendedName>
        <fullName evidence="6">TIMELESS-interacting protein</fullName>
    </recommendedName>
</protein>
<dbReference type="GO" id="GO:0043111">
    <property type="term" value="P:replication fork arrest"/>
    <property type="evidence" value="ECO:0007669"/>
    <property type="project" value="TreeGrafter"/>
</dbReference>
<sequence length="436" mass="48253">MAFAEAISNEIDDFTRDEPAPFDDDDPFDLPPPLPPLSPHRDEDRMNQNGDALVGDQPDEGEGGKKESNTKRKIKRSPRPKLDEIRLCGDRGLPALTHLCDGIKFKGKGHEASDLKLLLQRYEYWAHRLFPKFPFADVVDQVEKLGSKKLVQNCIKRVRRGEDDMIDDGEKSETELDAQDGVSRDDRTQSQVPATPVSNIVQPFGVQAEPRNGMVILTPEQQERIRLNRERALTKRKAAQENQIAQENTPINEQITIIEEPAKSIDVLETVKDVDSGAGSVGVEHDSSVQENDVEMFDDHVDIPVDIPLPDGGNSESADGAGMSISMAWENKNMREEDTEMENAETTTYIENSNDIAQNGENLPTVQDVVVSEITKENDLSIFANKGNADSGSTFCEDEMPSSSREGGIQQKGAQETSETGPSEQAPTDAEVEPIW</sequence>
<evidence type="ECO:0000313" key="9">
    <source>
        <dbReference type="EMBL" id="PFX22771.1"/>
    </source>
</evidence>
<dbReference type="Pfam" id="PF07962">
    <property type="entry name" value="Swi3"/>
    <property type="match status" value="1"/>
</dbReference>
<dbReference type="GO" id="GO:0006974">
    <property type="term" value="P:DNA damage response"/>
    <property type="evidence" value="ECO:0007669"/>
    <property type="project" value="UniProtKB-KW"/>
</dbReference>
<dbReference type="GO" id="GO:0031298">
    <property type="term" value="C:replication fork protection complex"/>
    <property type="evidence" value="ECO:0007669"/>
    <property type="project" value="TreeGrafter"/>
</dbReference>
<feature type="compositionally biased region" description="Pro residues" evidence="7">
    <location>
        <begin position="29"/>
        <end position="38"/>
    </location>
</feature>
<name>A0A2B4RYR1_STYPI</name>
<comment type="caution">
    <text evidence="9">The sequence shown here is derived from an EMBL/GenBank/DDBJ whole genome shotgun (WGS) entry which is preliminary data.</text>
</comment>
<proteinExistence type="inferred from homology"/>
<feature type="domain" description="Chromosome segregation in meiosis protein 3" evidence="8">
    <location>
        <begin position="81"/>
        <end position="162"/>
    </location>
</feature>
<accession>A0A2B4RYR1</accession>
<keyword evidence="5 6" id="KW-0131">Cell cycle</keyword>
<comment type="subcellular location">
    <subcellularLocation>
        <location evidence="1 6">Nucleus</location>
    </subcellularLocation>
</comment>
<evidence type="ECO:0000256" key="5">
    <source>
        <dbReference type="ARBA" id="ARBA00023306"/>
    </source>
</evidence>
<dbReference type="InterPro" id="IPR040038">
    <property type="entry name" value="TIPIN/Csm3/Swi3"/>
</dbReference>
<dbReference type="InterPro" id="IPR012923">
    <property type="entry name" value="Csm3"/>
</dbReference>
<dbReference type="EMBL" id="LSMT01000230">
    <property type="protein sequence ID" value="PFX22771.1"/>
    <property type="molecule type" value="Genomic_DNA"/>
</dbReference>
<dbReference type="AlphaFoldDB" id="A0A2B4RYR1"/>